<dbReference type="EMBL" id="JARQBN010000024">
    <property type="protein sequence ID" value="MDT2829012.1"/>
    <property type="molecule type" value="Genomic_DNA"/>
</dbReference>
<dbReference type="RefSeq" id="WP_311819590.1">
    <property type="nucleotide sequence ID" value="NZ_JARQBN010000024.1"/>
</dbReference>
<dbReference type="Gene3D" id="1.10.260.40">
    <property type="entry name" value="lambda repressor-like DNA-binding domains"/>
    <property type="match status" value="1"/>
</dbReference>
<gene>
    <name evidence="2" type="ORF">P7H59_11225</name>
</gene>
<dbReference type="InterPro" id="IPR001387">
    <property type="entry name" value="Cro/C1-type_HTH"/>
</dbReference>
<dbReference type="Proteomes" id="UP001265301">
    <property type="component" value="Unassembled WGS sequence"/>
</dbReference>
<protein>
    <submittedName>
        <fullName evidence="2">Helix-turn-helix transcriptional regulator</fullName>
    </submittedName>
</protein>
<dbReference type="SUPFAM" id="SSF47413">
    <property type="entry name" value="lambda repressor-like DNA-binding domains"/>
    <property type="match status" value="1"/>
</dbReference>
<feature type="domain" description="HTH cro/C1-type" evidence="1">
    <location>
        <begin position="32"/>
        <end position="77"/>
    </location>
</feature>
<keyword evidence="3" id="KW-1185">Reference proteome</keyword>
<dbReference type="InterPro" id="IPR010982">
    <property type="entry name" value="Lambda_DNA-bd_dom_sf"/>
</dbReference>
<dbReference type="CDD" id="cd00093">
    <property type="entry name" value="HTH_XRE"/>
    <property type="match status" value="1"/>
</dbReference>
<name>A0ABU3FVT3_9ENTE</name>
<proteinExistence type="predicted"/>
<evidence type="ECO:0000313" key="2">
    <source>
        <dbReference type="EMBL" id="MDT2829012.1"/>
    </source>
</evidence>
<accession>A0ABU3FVT3</accession>
<evidence type="ECO:0000259" key="1">
    <source>
        <dbReference type="PROSITE" id="PS50943"/>
    </source>
</evidence>
<comment type="caution">
    <text evidence="2">The sequence shown here is derived from an EMBL/GenBank/DDBJ whole genome shotgun (WGS) entry which is preliminary data.</text>
</comment>
<dbReference type="Pfam" id="PF01381">
    <property type="entry name" value="HTH_3"/>
    <property type="match status" value="1"/>
</dbReference>
<evidence type="ECO:0000313" key="3">
    <source>
        <dbReference type="Proteomes" id="UP001265301"/>
    </source>
</evidence>
<organism evidence="2 3">
    <name type="scientific">Enterococcus viikkiensis</name>
    <dbReference type="NCBI Taxonomy" id="930854"/>
    <lineage>
        <taxon>Bacteria</taxon>
        <taxon>Bacillati</taxon>
        <taxon>Bacillota</taxon>
        <taxon>Bacilli</taxon>
        <taxon>Lactobacillales</taxon>
        <taxon>Enterococcaceae</taxon>
        <taxon>Enterococcus</taxon>
    </lineage>
</organism>
<reference evidence="2 3" key="1">
    <citation type="submission" date="2023-03" db="EMBL/GenBank/DDBJ databases">
        <authorList>
            <person name="Shen W."/>
            <person name="Cai J."/>
        </authorList>
    </citation>
    <scope>NUCLEOTIDE SEQUENCE [LARGE SCALE GENOMIC DNA]</scope>
    <source>
        <strain evidence="2 3">B101</strain>
    </source>
</reference>
<sequence>MVNSEKQMNDLARRLSRNLYLCMGFGKPIKVTELAKKSGVSIAVISRIKNDWEGKEKVQVETVVKLAAALNVDATDLLSKDSIFEKLEARA</sequence>
<dbReference type="PROSITE" id="PS50943">
    <property type="entry name" value="HTH_CROC1"/>
    <property type="match status" value="1"/>
</dbReference>